<feature type="domain" description="N-acetyltransferase" evidence="1">
    <location>
        <begin position="1"/>
        <end position="145"/>
    </location>
</feature>
<evidence type="ECO:0000259" key="1">
    <source>
        <dbReference type="PROSITE" id="PS51186"/>
    </source>
</evidence>
<dbReference type="Gene3D" id="3.40.630.30">
    <property type="match status" value="1"/>
</dbReference>
<dbReference type="AlphaFoldDB" id="A0A7G6X9V1"/>
<keyword evidence="3" id="KW-1185">Reference proteome</keyword>
<accession>A0A7G6X9V1</accession>
<reference evidence="3" key="1">
    <citation type="submission" date="2019-09" db="EMBL/GenBank/DDBJ databases">
        <title>Antimicrobial potential of Antarctic Bacteria.</title>
        <authorList>
            <person name="Benaud N."/>
            <person name="Edwards R.J."/>
            <person name="Ferrari B.C."/>
        </authorList>
    </citation>
    <scope>NUCLEOTIDE SEQUENCE [LARGE SCALE GENOMIC DNA]</scope>
    <source>
        <strain evidence="3">SPB151</strain>
    </source>
</reference>
<dbReference type="SUPFAM" id="SSF55729">
    <property type="entry name" value="Acyl-CoA N-acyltransferases (Nat)"/>
    <property type="match status" value="1"/>
</dbReference>
<name>A0A7G6X9V1_9ACTN</name>
<evidence type="ECO:0000313" key="2">
    <source>
        <dbReference type="EMBL" id="QNE23016.1"/>
    </source>
</evidence>
<dbReference type="GO" id="GO:0016747">
    <property type="term" value="F:acyltransferase activity, transferring groups other than amino-acyl groups"/>
    <property type="evidence" value="ECO:0007669"/>
    <property type="project" value="InterPro"/>
</dbReference>
<dbReference type="KEGG" id="kqi:F1D05_19530"/>
<dbReference type="InterPro" id="IPR000182">
    <property type="entry name" value="GNAT_dom"/>
</dbReference>
<dbReference type="InterPro" id="IPR016181">
    <property type="entry name" value="Acyl_CoA_acyltransferase"/>
</dbReference>
<gene>
    <name evidence="2" type="ORF">F1D05_19530</name>
</gene>
<sequence length="145" mass="16406">MTDEELAGWREYTEVGYADAIGPARGLTPEQALKQSRKEIGELLAERETASEHLIWSACSPDGTVVGNLWIRARKPVPFVFNIEVNEDQRGHGYGRAIMLAGQEECRRLGFDRLDLNVFYNNQTAVNLYTSLGYVVISQQMRKEL</sequence>
<evidence type="ECO:0000313" key="3">
    <source>
        <dbReference type="Proteomes" id="UP000515563"/>
    </source>
</evidence>
<dbReference type="Pfam" id="PF00583">
    <property type="entry name" value="Acetyltransf_1"/>
    <property type="match status" value="1"/>
</dbReference>
<dbReference type="CDD" id="cd04301">
    <property type="entry name" value="NAT_SF"/>
    <property type="match status" value="1"/>
</dbReference>
<proteinExistence type="predicted"/>
<reference evidence="2 3" key="2">
    <citation type="journal article" date="2020" name="Microbiol. Resour. Announc.">
        <title>Antarctic desert soil bacteria exhibit high novel natural product potential, evaluated through long-read genome sequencing and comparative genomics.</title>
        <authorList>
            <person name="Benaud N."/>
            <person name="Edwards R.J."/>
            <person name="Amos T.G."/>
            <person name="D'Agostino P.M."/>
            <person name="Gutierrez-Chavez C."/>
            <person name="Montgomery K."/>
            <person name="Nicetic I."/>
            <person name="Ferrari B.C."/>
        </authorList>
    </citation>
    <scope>NUCLEOTIDE SEQUENCE [LARGE SCALE GENOMIC DNA]</scope>
    <source>
        <strain evidence="2 3">SPB151</strain>
    </source>
</reference>
<dbReference type="PROSITE" id="PS51186">
    <property type="entry name" value="GNAT"/>
    <property type="match status" value="1"/>
</dbReference>
<keyword evidence="2" id="KW-0808">Transferase</keyword>
<protein>
    <submittedName>
        <fullName evidence="2">GNAT family N-acetyltransferase</fullName>
    </submittedName>
</protein>
<organism evidence="2 3">
    <name type="scientific">Kribbella qitaiheensis</name>
    <dbReference type="NCBI Taxonomy" id="1544730"/>
    <lineage>
        <taxon>Bacteria</taxon>
        <taxon>Bacillati</taxon>
        <taxon>Actinomycetota</taxon>
        <taxon>Actinomycetes</taxon>
        <taxon>Propionibacteriales</taxon>
        <taxon>Kribbellaceae</taxon>
        <taxon>Kribbella</taxon>
    </lineage>
</organism>
<dbReference type="EMBL" id="CP043661">
    <property type="protein sequence ID" value="QNE23016.1"/>
    <property type="molecule type" value="Genomic_DNA"/>
</dbReference>
<dbReference type="Proteomes" id="UP000515563">
    <property type="component" value="Chromosome"/>
</dbReference>